<dbReference type="InterPro" id="IPR018768">
    <property type="entry name" value="DUF2344"/>
</dbReference>
<reference evidence="2" key="1">
    <citation type="submission" date="2022-02" db="EMBL/GenBank/DDBJ databases">
        <authorList>
            <person name="Leng L."/>
        </authorList>
    </citation>
    <scope>NUCLEOTIDE SEQUENCE</scope>
    <source>
        <strain evidence="2">JI</strain>
    </source>
</reference>
<keyword evidence="3" id="KW-1185">Reference proteome</keyword>
<dbReference type="NCBIfam" id="TIGR03936">
    <property type="entry name" value="sam_1_link_chp"/>
    <property type="match status" value="1"/>
</dbReference>
<evidence type="ECO:0000313" key="2">
    <source>
        <dbReference type="EMBL" id="MDF9408313.1"/>
    </source>
</evidence>
<sequence length="230" mass="25318">MTSSYRMQYSKKGPARYISHLDLLRSFERAGRRAGLPLSFTQGFNPHPKISFAAPLGVGTAGEAEYADIELNADLPAAEVFRALSGVLPEGLRLIEIRSIPEQSPSLMAAVDCATYRAVAKLDRPLDRKELDSAISSFMARPEIWVEPKLKAKENKKRNIRPGIFALSAESENDIIILEAELKTGSNGNVRFEQVLEALVETGGLPLKSGFVLSRTGVFTKNGQEKKTLW</sequence>
<dbReference type="EMBL" id="JAKOAV010000012">
    <property type="protein sequence ID" value="MDF9408313.1"/>
    <property type="molecule type" value="Genomic_DNA"/>
</dbReference>
<dbReference type="Proteomes" id="UP001154312">
    <property type="component" value="Unassembled WGS sequence"/>
</dbReference>
<protein>
    <submittedName>
        <fullName evidence="2">TIGR03936 family radical SAM-associated protein</fullName>
    </submittedName>
</protein>
<dbReference type="AlphaFoldDB" id="A0A9X4H3X4"/>
<evidence type="ECO:0000259" key="1">
    <source>
        <dbReference type="Pfam" id="PF10105"/>
    </source>
</evidence>
<comment type="caution">
    <text evidence="2">The sequence shown here is derived from an EMBL/GenBank/DDBJ whole genome shotgun (WGS) entry which is preliminary data.</text>
</comment>
<organism evidence="2 3">
    <name type="scientific">Pelotomaculum isophthalicicum JI</name>
    <dbReference type="NCBI Taxonomy" id="947010"/>
    <lineage>
        <taxon>Bacteria</taxon>
        <taxon>Bacillati</taxon>
        <taxon>Bacillota</taxon>
        <taxon>Clostridia</taxon>
        <taxon>Eubacteriales</taxon>
        <taxon>Desulfotomaculaceae</taxon>
        <taxon>Pelotomaculum</taxon>
    </lineage>
</organism>
<name>A0A9X4H3X4_9FIRM</name>
<proteinExistence type="predicted"/>
<accession>A0A9X4H3X4</accession>
<dbReference type="RefSeq" id="WP_277443618.1">
    <property type="nucleotide sequence ID" value="NZ_JAKOAV010000012.1"/>
</dbReference>
<gene>
    <name evidence="2" type="ORF">L7E55_08080</name>
</gene>
<feature type="domain" description="DUF2344" evidence="1">
    <location>
        <begin position="5"/>
        <end position="191"/>
    </location>
</feature>
<dbReference type="Pfam" id="PF10105">
    <property type="entry name" value="DUF2344"/>
    <property type="match status" value="1"/>
</dbReference>
<evidence type="ECO:0000313" key="3">
    <source>
        <dbReference type="Proteomes" id="UP001154312"/>
    </source>
</evidence>